<keyword evidence="3" id="KW-1185">Reference proteome</keyword>
<organism evidence="2 3">
    <name type="scientific">Arenimonas oryziterrae DSM 21050 = YC6267</name>
    <dbReference type="NCBI Taxonomy" id="1121015"/>
    <lineage>
        <taxon>Bacteria</taxon>
        <taxon>Pseudomonadati</taxon>
        <taxon>Pseudomonadota</taxon>
        <taxon>Gammaproteobacteria</taxon>
        <taxon>Lysobacterales</taxon>
        <taxon>Lysobacteraceae</taxon>
        <taxon>Arenimonas</taxon>
    </lineage>
</organism>
<name>A0A091AW40_9GAMM</name>
<protein>
    <submittedName>
        <fullName evidence="2">Uncharacterized protein</fullName>
    </submittedName>
</protein>
<accession>A0A091AW40</accession>
<dbReference type="STRING" id="1121015.GCA_000420545_01025"/>
<dbReference type="OrthoDB" id="6238810at2"/>
<proteinExistence type="predicted"/>
<evidence type="ECO:0000313" key="3">
    <source>
        <dbReference type="Proteomes" id="UP000029385"/>
    </source>
</evidence>
<reference evidence="2 3" key="1">
    <citation type="submission" date="2013-09" db="EMBL/GenBank/DDBJ databases">
        <title>Genome sequencing of Arenimonas oryziterrae.</title>
        <authorList>
            <person name="Chen F."/>
            <person name="Wang G."/>
        </authorList>
    </citation>
    <scope>NUCLEOTIDE SEQUENCE [LARGE SCALE GENOMIC DNA]</scope>
    <source>
        <strain evidence="2 3">YC6267</strain>
    </source>
</reference>
<feature type="chain" id="PRO_5001868992" evidence="1">
    <location>
        <begin position="22"/>
        <end position="158"/>
    </location>
</feature>
<comment type="caution">
    <text evidence="2">The sequence shown here is derived from an EMBL/GenBank/DDBJ whole genome shotgun (WGS) entry which is preliminary data.</text>
</comment>
<sequence length="158" mass="17102">MKKLYMAASAALMLFVGSASAASSDAVIKAQLESKGIKFEIDGDGDFKIVYKVGTKGRTQLVFVRSSVNTYGTLKVREIWSPGYKSETTDFPPLIANTLLRENHSVKLGAWEANENIAMFVVKIAADANAEQLVDAIEAAVNSADKLEESMSGSKDQY</sequence>
<dbReference type="AlphaFoldDB" id="A0A091AW40"/>
<dbReference type="PATRIC" id="fig|1121015.4.peg.79"/>
<keyword evidence="1" id="KW-0732">Signal</keyword>
<evidence type="ECO:0000313" key="2">
    <source>
        <dbReference type="EMBL" id="KFN44498.1"/>
    </source>
</evidence>
<dbReference type="eggNOG" id="ENOG5033B6D">
    <property type="taxonomic scope" value="Bacteria"/>
</dbReference>
<dbReference type="Proteomes" id="UP000029385">
    <property type="component" value="Unassembled WGS sequence"/>
</dbReference>
<evidence type="ECO:0000256" key="1">
    <source>
        <dbReference type="SAM" id="SignalP"/>
    </source>
</evidence>
<feature type="signal peptide" evidence="1">
    <location>
        <begin position="1"/>
        <end position="21"/>
    </location>
</feature>
<dbReference type="EMBL" id="AVCI01000001">
    <property type="protein sequence ID" value="KFN44498.1"/>
    <property type="molecule type" value="Genomic_DNA"/>
</dbReference>
<dbReference type="RefSeq" id="WP_022968669.1">
    <property type="nucleotide sequence ID" value="NZ_ATVD01000002.1"/>
</dbReference>
<gene>
    <name evidence="2" type="ORF">N789_00395</name>
</gene>